<feature type="compositionally biased region" description="Acidic residues" evidence="1">
    <location>
        <begin position="1"/>
        <end position="15"/>
    </location>
</feature>
<dbReference type="AlphaFoldDB" id="A0A484F701"/>
<comment type="caution">
    <text evidence="2">The sequence shown here is derived from an EMBL/GenBank/DDBJ whole genome shotgun (WGS) entry which is preliminary data.</text>
</comment>
<organism evidence="2 3">
    <name type="scientific">Colletotrichum orbiculare (strain 104-T / ATCC 96160 / CBS 514.97 / LARS 414 / MAFF 240422)</name>
    <name type="common">Cucumber anthracnose fungus</name>
    <name type="synonym">Colletotrichum lagenarium</name>
    <dbReference type="NCBI Taxonomy" id="1213857"/>
    <lineage>
        <taxon>Eukaryota</taxon>
        <taxon>Fungi</taxon>
        <taxon>Dikarya</taxon>
        <taxon>Ascomycota</taxon>
        <taxon>Pezizomycotina</taxon>
        <taxon>Sordariomycetes</taxon>
        <taxon>Hypocreomycetidae</taxon>
        <taxon>Glomerellales</taxon>
        <taxon>Glomerellaceae</taxon>
        <taxon>Colletotrichum</taxon>
        <taxon>Colletotrichum orbiculare species complex</taxon>
    </lineage>
</organism>
<reference evidence="3" key="1">
    <citation type="journal article" date="2013" name="New Phytol.">
        <title>Comparative genomic and transcriptomic analyses reveal the hemibiotrophic stage shift of Colletotrichum fungi.</title>
        <authorList>
            <person name="Gan P."/>
            <person name="Ikeda K."/>
            <person name="Irieda H."/>
            <person name="Narusaka M."/>
            <person name="O'Connell R.J."/>
            <person name="Narusaka Y."/>
            <person name="Takano Y."/>
            <person name="Kubo Y."/>
            <person name="Shirasu K."/>
        </authorList>
    </citation>
    <scope>NUCLEOTIDE SEQUENCE [LARGE SCALE GENOMIC DNA]</scope>
    <source>
        <strain evidence="3">104-T / ATCC 96160 / CBS 514.97 / LARS 414 / MAFF 240422</strain>
    </source>
</reference>
<keyword evidence="3" id="KW-1185">Reference proteome</keyword>
<accession>A0A484F701</accession>
<feature type="region of interest" description="Disordered" evidence="1">
    <location>
        <begin position="1"/>
        <end position="66"/>
    </location>
</feature>
<name>A0A484F701_COLOR</name>
<gene>
    <name evidence="2" type="ORF">Cob_v013070</name>
</gene>
<protein>
    <submittedName>
        <fullName evidence="2">Uncharacterized protein</fullName>
    </submittedName>
</protein>
<proteinExistence type="predicted"/>
<sequence>MDELLDVELLSDQEPIDYPSSGAFSSTSPEGKGESRESSFSASGSSSSIEWDATQQSNRDRHGDFLHSPLIPLKRASTSAMSPSLALHLAPFPPDFESITNSPGAPATRQSPSRQTVQPSPQSRQGVELVLGGKDPLHSEEVNLAMLGLAKLQNVP</sequence>
<reference evidence="3" key="2">
    <citation type="journal article" date="2019" name="Mol. Plant Microbe Interact.">
        <title>Genome sequence resources for four phytopathogenic fungi from the Colletotrichum orbiculare species complex.</title>
        <authorList>
            <person name="Gan P."/>
            <person name="Tsushima A."/>
            <person name="Narusaka M."/>
            <person name="Narusaka Y."/>
            <person name="Takano Y."/>
            <person name="Kubo Y."/>
            <person name="Shirasu K."/>
        </authorList>
    </citation>
    <scope>GENOME REANNOTATION</scope>
    <source>
        <strain evidence="3">104-T / ATCC 96160 / CBS 514.97 / LARS 414 / MAFF 240422</strain>
    </source>
</reference>
<feature type="region of interest" description="Disordered" evidence="1">
    <location>
        <begin position="90"/>
        <end position="125"/>
    </location>
</feature>
<evidence type="ECO:0000313" key="3">
    <source>
        <dbReference type="Proteomes" id="UP000014480"/>
    </source>
</evidence>
<evidence type="ECO:0000256" key="1">
    <source>
        <dbReference type="SAM" id="MobiDB-lite"/>
    </source>
</evidence>
<dbReference type="Proteomes" id="UP000014480">
    <property type="component" value="Unassembled WGS sequence"/>
</dbReference>
<dbReference type="EMBL" id="AMCV02000059">
    <property type="protein sequence ID" value="TDZ13859.1"/>
    <property type="molecule type" value="Genomic_DNA"/>
</dbReference>
<evidence type="ECO:0000313" key="2">
    <source>
        <dbReference type="EMBL" id="TDZ13859.1"/>
    </source>
</evidence>
<feature type="compositionally biased region" description="Polar residues" evidence="1">
    <location>
        <begin position="98"/>
        <end position="125"/>
    </location>
</feature>
<feature type="compositionally biased region" description="Low complexity" evidence="1">
    <location>
        <begin position="38"/>
        <end position="48"/>
    </location>
</feature>